<dbReference type="AlphaFoldDB" id="A0A423T7G2"/>
<evidence type="ECO:0000256" key="4">
    <source>
        <dbReference type="ARBA" id="ARBA00023054"/>
    </source>
</evidence>
<comment type="caution">
    <text evidence="10">The sequence shown here is derived from an EMBL/GenBank/DDBJ whole genome shotgun (WGS) entry which is preliminary data.</text>
</comment>
<evidence type="ECO:0000256" key="5">
    <source>
        <dbReference type="ARBA" id="ARBA00023128"/>
    </source>
</evidence>
<organism evidence="10 11">
    <name type="scientific">Penaeus vannamei</name>
    <name type="common">Whiteleg shrimp</name>
    <name type="synonym">Litopenaeus vannamei</name>
    <dbReference type="NCBI Taxonomy" id="6689"/>
    <lineage>
        <taxon>Eukaryota</taxon>
        <taxon>Metazoa</taxon>
        <taxon>Ecdysozoa</taxon>
        <taxon>Arthropoda</taxon>
        <taxon>Crustacea</taxon>
        <taxon>Multicrustacea</taxon>
        <taxon>Malacostraca</taxon>
        <taxon>Eumalacostraca</taxon>
        <taxon>Eucarida</taxon>
        <taxon>Decapoda</taxon>
        <taxon>Dendrobranchiata</taxon>
        <taxon>Penaeoidea</taxon>
        <taxon>Penaeidae</taxon>
        <taxon>Penaeus</taxon>
    </lineage>
</organism>
<accession>A0A423T7G2</accession>
<evidence type="ECO:0000256" key="7">
    <source>
        <dbReference type="SAM" id="Coils"/>
    </source>
</evidence>
<evidence type="ECO:0000313" key="11">
    <source>
        <dbReference type="Proteomes" id="UP000283509"/>
    </source>
</evidence>
<dbReference type="STRING" id="6689.A0A423T7G2"/>
<dbReference type="FunFam" id="1.20.5.500:FF:000007">
    <property type="entry name" value="ATPase inhibitor, putative"/>
    <property type="match status" value="1"/>
</dbReference>
<gene>
    <name evidence="10" type="ORF">C7M84_009232</name>
</gene>
<reference evidence="10 11" key="2">
    <citation type="submission" date="2019-01" db="EMBL/GenBank/DDBJ databases">
        <title>The decoding of complex shrimp genome reveals the adaptation for benthos swimmer, frequently molting mechanism and breeding impact on genome.</title>
        <authorList>
            <person name="Sun Y."/>
            <person name="Gao Y."/>
            <person name="Yu Y."/>
        </authorList>
    </citation>
    <scope>NUCLEOTIDE SEQUENCE [LARGE SCALE GENOMIC DNA]</scope>
    <source>
        <tissue evidence="10">Muscle</tissue>
    </source>
</reference>
<keyword evidence="9" id="KW-0732">Signal</keyword>
<feature type="chain" id="PRO_5019026848" description="ATP synthase F1 subunit epsilon" evidence="9">
    <location>
        <begin position="20"/>
        <end position="448"/>
    </location>
</feature>
<evidence type="ECO:0000256" key="1">
    <source>
        <dbReference type="ARBA" id="ARBA00004173"/>
    </source>
</evidence>
<dbReference type="EMBL" id="QCYY01002165">
    <property type="protein sequence ID" value="ROT72380.1"/>
    <property type="molecule type" value="Genomic_DNA"/>
</dbReference>
<keyword evidence="11" id="KW-1185">Reference proteome</keyword>
<evidence type="ECO:0000313" key="10">
    <source>
        <dbReference type="EMBL" id="ROT72380.1"/>
    </source>
</evidence>
<comment type="subcellular location">
    <subcellularLocation>
        <location evidence="1">Mitochondrion</location>
    </subcellularLocation>
</comment>
<proteinExistence type="inferred from homology"/>
<evidence type="ECO:0000256" key="6">
    <source>
        <dbReference type="ARBA" id="ARBA00030036"/>
    </source>
</evidence>
<feature type="compositionally biased region" description="Gly residues" evidence="8">
    <location>
        <begin position="372"/>
        <end position="383"/>
    </location>
</feature>
<feature type="region of interest" description="Disordered" evidence="8">
    <location>
        <begin position="367"/>
        <end position="389"/>
    </location>
</feature>
<dbReference type="Pfam" id="PF04568">
    <property type="entry name" value="IATP"/>
    <property type="match status" value="1"/>
</dbReference>
<dbReference type="SUPFAM" id="SSF64602">
    <property type="entry name" value="F1 ATPase inhibitor, IF1, C-terminal domain"/>
    <property type="match status" value="1"/>
</dbReference>
<evidence type="ECO:0000256" key="2">
    <source>
        <dbReference type="ARBA" id="ARBA00010901"/>
    </source>
</evidence>
<protein>
    <recommendedName>
        <fullName evidence="6">ATP synthase F1 subunit epsilon</fullName>
    </recommendedName>
</protein>
<dbReference type="InterPro" id="IPR007648">
    <property type="entry name" value="ATPase_inhibitor_mt"/>
</dbReference>
<evidence type="ECO:0000256" key="3">
    <source>
        <dbReference type="ARBA" id="ARBA00022946"/>
    </source>
</evidence>
<evidence type="ECO:0000256" key="8">
    <source>
        <dbReference type="SAM" id="MobiDB-lite"/>
    </source>
</evidence>
<dbReference type="GO" id="GO:0005739">
    <property type="term" value="C:mitochondrion"/>
    <property type="evidence" value="ECO:0007669"/>
    <property type="project" value="UniProtKB-SubCell"/>
</dbReference>
<sequence length="448" mass="46241">MFRRYWSLVSLLPLPAVQHARNAATKSLKLFTYKYKLLVAENETNTQLTTHRITKKPEFISDSGIVKVGSSVGAPSSQTNVGSSAAAAVLRSDSGSGGPPPNINIASLNLPGLNVAGLQSLTANLGGLQNVQVSIPGLAVPISLSLNVPVTSSTGVILSSPPPSSVATKVSGSTAVTSAATVMIASQPTLQQGQVVQLPIGQLSSSQLAAQLTKSTTQQGGSSSTIPVLQLQGVGGPLFTPVRGGGAVSSAGGGVTSAGNSLTQQTVQVALPAGQGTGTVVSGGDTNLGVAHTTTVCATQASVVSLTAKQQLQLALQKSGPLSLPQLQLQQKRGAAFKNSFIVIMALRQTSLLRLRSPLAVCVRSMGKGEPGDGAGRGGGSGGTIRDAGGAFGKREAAQEEQYFRKLEQEQLKKLKKGLQKEIEFHKEQVEAHKDAIKRHEERLNELK</sequence>
<feature type="signal peptide" evidence="9">
    <location>
        <begin position="1"/>
        <end position="19"/>
    </location>
</feature>
<dbReference type="Proteomes" id="UP000283509">
    <property type="component" value="Unassembled WGS sequence"/>
</dbReference>
<comment type="similarity">
    <text evidence="2">Belongs to the ATPase inhibitor family.</text>
</comment>
<name>A0A423T7G2_PENVA</name>
<reference evidence="10 11" key="1">
    <citation type="submission" date="2018-04" db="EMBL/GenBank/DDBJ databases">
        <authorList>
            <person name="Zhang X."/>
            <person name="Yuan J."/>
            <person name="Li F."/>
            <person name="Xiang J."/>
        </authorList>
    </citation>
    <scope>NUCLEOTIDE SEQUENCE [LARGE SCALE GENOMIC DNA]</scope>
    <source>
        <tissue evidence="10">Muscle</tissue>
    </source>
</reference>
<dbReference type="PANTHER" id="PTHR48417">
    <property type="entry name" value="ATP SYNTHASE F1 SUBUNIT EPSILON"/>
    <property type="match status" value="1"/>
</dbReference>
<keyword evidence="3" id="KW-0809">Transit peptide</keyword>
<evidence type="ECO:0000256" key="9">
    <source>
        <dbReference type="SAM" id="SignalP"/>
    </source>
</evidence>
<dbReference type="PANTHER" id="PTHR48417:SF1">
    <property type="entry name" value="ATP SYNTHASE F1 SUBUNIT EPSILON"/>
    <property type="match status" value="1"/>
</dbReference>
<keyword evidence="4 7" id="KW-0175">Coiled coil</keyword>
<dbReference type="GO" id="GO:0042030">
    <property type="term" value="F:ATPase inhibitor activity"/>
    <property type="evidence" value="ECO:0007669"/>
    <property type="project" value="InterPro"/>
</dbReference>
<keyword evidence="5" id="KW-0496">Mitochondrion</keyword>
<dbReference type="Gene3D" id="1.20.5.500">
    <property type="entry name" value="Single helix bin"/>
    <property type="match status" value="1"/>
</dbReference>
<feature type="coiled-coil region" evidence="7">
    <location>
        <begin position="409"/>
        <end position="443"/>
    </location>
</feature>